<accession>A0A1H1NVM7</accession>
<protein>
    <submittedName>
        <fullName evidence="1">Uncharacterized protein</fullName>
    </submittedName>
</protein>
<sequence length="122" mass="13812">MRGIKLIPGYALVLTVLLSCQTNEGKFRISNKSDYDIDSLQISPDANHQLIHLKKDETVAFNTNMDEISTDGAYSIAFKSAHNQQVSRRFGYYTNGHQLEEVINITILNDTILINGKFDNLY</sequence>
<dbReference type="AlphaFoldDB" id="A0A1H1NVM7"/>
<dbReference type="EMBL" id="LT629774">
    <property type="protein sequence ID" value="SDS02994.1"/>
    <property type="molecule type" value="Genomic_DNA"/>
</dbReference>
<gene>
    <name evidence="1" type="ORF">SAMN04489797_0707</name>
</gene>
<keyword evidence="2" id="KW-1185">Reference proteome</keyword>
<name>A0A1H1NVM7_9FLAO</name>
<dbReference type="RefSeq" id="WP_092444315.1">
    <property type="nucleotide sequence ID" value="NZ_LT629774.1"/>
</dbReference>
<reference evidence="1 2" key="1">
    <citation type="submission" date="2016-10" db="EMBL/GenBank/DDBJ databases">
        <authorList>
            <person name="Varghese N."/>
            <person name="Submissions S."/>
        </authorList>
    </citation>
    <scope>NUCLEOTIDE SEQUENCE [LARGE SCALE GENOMIC DNA]</scope>
    <source>
        <strain evidence="1 2">RHA_55</strain>
    </source>
</reference>
<organism evidence="1 2">
    <name type="scientific">Winogradskyella sediminis</name>
    <dbReference type="NCBI Taxonomy" id="1382466"/>
    <lineage>
        <taxon>Bacteria</taxon>
        <taxon>Pseudomonadati</taxon>
        <taxon>Bacteroidota</taxon>
        <taxon>Flavobacteriia</taxon>
        <taxon>Flavobacteriales</taxon>
        <taxon>Flavobacteriaceae</taxon>
        <taxon>Winogradskyella</taxon>
    </lineage>
</organism>
<evidence type="ECO:0000313" key="1">
    <source>
        <dbReference type="EMBL" id="SDS02994.1"/>
    </source>
</evidence>
<proteinExistence type="predicted"/>
<evidence type="ECO:0000313" key="2">
    <source>
        <dbReference type="Proteomes" id="UP000198963"/>
    </source>
</evidence>
<dbReference type="PROSITE" id="PS51257">
    <property type="entry name" value="PROKAR_LIPOPROTEIN"/>
    <property type="match status" value="1"/>
</dbReference>
<dbReference type="Proteomes" id="UP000198963">
    <property type="component" value="Chromosome I"/>
</dbReference>
<dbReference type="STRING" id="1249933.SAMN04489797_0707"/>